<evidence type="ECO:0000259" key="2">
    <source>
        <dbReference type="Pfam" id="PF00419"/>
    </source>
</evidence>
<dbReference type="InterPro" id="IPR008966">
    <property type="entry name" value="Adhesion_dom_sf"/>
</dbReference>
<reference evidence="3 4" key="1">
    <citation type="submission" date="2018-08" db="EMBL/GenBank/DDBJ databases">
        <title>Recombination of ecologically and evolutionarily significant loci maintains genetic cohesion in the Pseudomonas syringae species complex.</title>
        <authorList>
            <person name="Dillon M."/>
            <person name="Thakur S."/>
            <person name="Almeida R.N.D."/>
            <person name="Weir B.S."/>
            <person name="Guttman D.S."/>
        </authorList>
    </citation>
    <scope>NUCLEOTIDE SEQUENCE [LARGE SCALE GENOMIC DNA]</scope>
    <source>
        <strain evidence="3 4">ICMP 3555</strain>
    </source>
</reference>
<sequence>MPPPPLWSITNEEKRSMTFRQQRALLALCFIGFCSGASANLTFTGTLNEPPPCTINAGTTIEVDFGDVGVKQVDGVKYRRALGYLITCGADTLPWQLKLSVNGTPAAYDASAVQTSAADLAIRIFQNNAPFLLNTPLDIALSSPPLLEAVPVKRPGAILAPARFTAVATLLAEYQ</sequence>
<dbReference type="AlphaFoldDB" id="A0A3M4AGW4"/>
<dbReference type="GO" id="GO:0007155">
    <property type="term" value="P:cell adhesion"/>
    <property type="evidence" value="ECO:0007669"/>
    <property type="project" value="InterPro"/>
</dbReference>
<gene>
    <name evidence="3" type="ORF">ALQ29_02249</name>
</gene>
<evidence type="ECO:0000256" key="1">
    <source>
        <dbReference type="SAM" id="SignalP"/>
    </source>
</evidence>
<dbReference type="GO" id="GO:0009289">
    <property type="term" value="C:pilus"/>
    <property type="evidence" value="ECO:0007669"/>
    <property type="project" value="InterPro"/>
</dbReference>
<feature type="domain" description="Fimbrial-type adhesion" evidence="2">
    <location>
        <begin position="42"/>
        <end position="175"/>
    </location>
</feature>
<accession>A0A3M4AGW4</accession>
<dbReference type="EMBL" id="RBQF01000255">
    <property type="protein sequence ID" value="RMP06161.1"/>
    <property type="molecule type" value="Genomic_DNA"/>
</dbReference>
<keyword evidence="4" id="KW-1185">Reference proteome</keyword>
<dbReference type="Proteomes" id="UP000276587">
    <property type="component" value="Unassembled WGS sequence"/>
</dbReference>
<feature type="chain" id="PRO_5018055731" description="Fimbrial-type adhesion domain-containing protein" evidence="1">
    <location>
        <begin position="40"/>
        <end position="175"/>
    </location>
</feature>
<evidence type="ECO:0000313" key="4">
    <source>
        <dbReference type="Proteomes" id="UP000276587"/>
    </source>
</evidence>
<keyword evidence="1" id="KW-0732">Signal</keyword>
<dbReference type="InterPro" id="IPR000259">
    <property type="entry name" value="Adhesion_dom_fimbrial"/>
</dbReference>
<organism evidence="3 4">
    <name type="scientific">Pseudomonas marginalis pv. marginalis</name>
    <dbReference type="NCBI Taxonomy" id="97473"/>
    <lineage>
        <taxon>Bacteria</taxon>
        <taxon>Pseudomonadati</taxon>
        <taxon>Pseudomonadota</taxon>
        <taxon>Gammaproteobacteria</taxon>
        <taxon>Pseudomonadales</taxon>
        <taxon>Pseudomonadaceae</taxon>
        <taxon>Pseudomonas</taxon>
    </lineage>
</organism>
<dbReference type="SUPFAM" id="SSF49401">
    <property type="entry name" value="Bacterial adhesins"/>
    <property type="match status" value="1"/>
</dbReference>
<dbReference type="InterPro" id="IPR036937">
    <property type="entry name" value="Adhesion_dom_fimbrial_sf"/>
</dbReference>
<protein>
    <recommendedName>
        <fullName evidence="2">Fimbrial-type adhesion domain-containing protein</fullName>
    </recommendedName>
</protein>
<name>A0A3M4AGW4_PSEMA</name>
<proteinExistence type="predicted"/>
<evidence type="ECO:0000313" key="3">
    <source>
        <dbReference type="EMBL" id="RMP06161.1"/>
    </source>
</evidence>
<dbReference type="Gene3D" id="2.60.40.1090">
    <property type="entry name" value="Fimbrial-type adhesion domain"/>
    <property type="match status" value="1"/>
</dbReference>
<feature type="signal peptide" evidence="1">
    <location>
        <begin position="1"/>
        <end position="39"/>
    </location>
</feature>
<comment type="caution">
    <text evidence="3">The sequence shown here is derived from an EMBL/GenBank/DDBJ whole genome shotgun (WGS) entry which is preliminary data.</text>
</comment>
<dbReference type="Pfam" id="PF00419">
    <property type="entry name" value="Fimbrial"/>
    <property type="match status" value="1"/>
</dbReference>